<dbReference type="PANTHER" id="PTHR41775:SF1">
    <property type="entry name" value="PEPTIDASE M6-LIKE DOMAIN-CONTAINING PROTEIN"/>
    <property type="match status" value="1"/>
</dbReference>
<organism evidence="1 2">
    <name type="scientific">Erythrobacter longus</name>
    <dbReference type="NCBI Taxonomy" id="1044"/>
    <lineage>
        <taxon>Bacteria</taxon>
        <taxon>Pseudomonadati</taxon>
        <taxon>Pseudomonadota</taxon>
        <taxon>Alphaproteobacteria</taxon>
        <taxon>Sphingomonadales</taxon>
        <taxon>Erythrobacteraceae</taxon>
        <taxon>Erythrobacter/Porphyrobacter group</taxon>
        <taxon>Erythrobacter</taxon>
    </lineage>
</organism>
<sequence length="831" mass="92810">MQPRPFDARTADVRLESHGEWNSVALFFNLNVTSSTQPTGYASTSLADAKAFMDEGAGALSPGISESTHEYWRALSYGDFGFGLDSPRNSSGDPLIPQLAVPSGGAEDWGALIRECIKANPVAVWEAAGRLMQGTKRWIPSVALIQNYNVHASANYGGFDLNAGGNTYHVGDITHIQFGLEEWAPPENPSRVGRKWWGTLMHEYAHNFLEFGDLYGPSGCTGYWDILGNSNPPGRYSEVTSVFKERQGWLSFKQVINGPIVSNRSLSLQPYTTTGDAYKVVPDPIHTPHEYFLLEYRKSTGSEVWRPDGALAEEGLLITHINERIGIPNTWLLRDAPYFNPEFPDDGGPNVVDWSGSGDLNGKLFPQGSHNSFTPSTSPSSNLYGPRHSGLSITNIRISGGRVRFNLAMNGSHSIGWTVKSQDRALAGRFTPEADQSGEEIFIRDNDAAALLTHGEGQWHVEKRHDDWIGDWNMGPGDRETVGDLDGDGMDEILLRSDNWIGVAKWQRGRFRTTTVQHDWVDGWNLGRDDRELVADLDGDGAAEIYIRSNEWAGVMKLDPIRNRIRLSSIQHDWIGEWNLGAGDREFVGRFRSPHKDDIMIRSAEWMGLLGWNQSRSRLDLVKIQHDWIDGWNMGAGDTHFIGDFDGDGLDEIFIRSNGWAGIIKWQRGQFRLVTIVKEKIPHMDGEDGTEMPLASSDLHYTGRFRGDRDGIVLRKNRDRGGEYGKKGLYFLHLNGSNLVWVRRIKSHFNGRWNLGNDDKFVLGDYHRKGPDIADAPKETVSDGLTDIFIHNGWGSGMVGVNFQWDEANDPGVNIQQVGLTWMRAGGFVKL</sequence>
<dbReference type="InterPro" id="IPR028994">
    <property type="entry name" value="Integrin_alpha_N"/>
</dbReference>
<dbReference type="AlphaFoldDB" id="A0A074MCT7"/>
<name>A0A074MCT7_ERYLO</name>
<dbReference type="EMBL" id="JMIW01000004">
    <property type="protein sequence ID" value="KEO89653.1"/>
    <property type="molecule type" value="Genomic_DNA"/>
</dbReference>
<comment type="caution">
    <text evidence="1">The sequence shown here is derived from an EMBL/GenBank/DDBJ whole genome shotgun (WGS) entry which is preliminary data.</text>
</comment>
<proteinExistence type="predicted"/>
<evidence type="ECO:0000313" key="2">
    <source>
        <dbReference type="Proteomes" id="UP000027647"/>
    </source>
</evidence>
<dbReference type="SUPFAM" id="SSF69318">
    <property type="entry name" value="Integrin alpha N-terminal domain"/>
    <property type="match status" value="1"/>
</dbReference>
<gene>
    <name evidence="1" type="ORF">EH31_10875</name>
</gene>
<evidence type="ECO:0000313" key="1">
    <source>
        <dbReference type="EMBL" id="KEO89653.1"/>
    </source>
</evidence>
<protein>
    <recommendedName>
        <fullName evidence="3">Peptidase M6-like domain-containing protein</fullName>
    </recommendedName>
</protein>
<dbReference type="Proteomes" id="UP000027647">
    <property type="component" value="Unassembled WGS sequence"/>
</dbReference>
<reference evidence="1 2" key="1">
    <citation type="submission" date="2014-04" db="EMBL/GenBank/DDBJ databases">
        <title>A comprehensive comparison of genomes of Erythrobacter spp. strains.</title>
        <authorList>
            <person name="Zheng Q."/>
        </authorList>
    </citation>
    <scope>NUCLEOTIDE SEQUENCE [LARGE SCALE GENOMIC DNA]</scope>
    <source>
        <strain evidence="1 2">DSM 6997</strain>
    </source>
</reference>
<dbReference type="STRING" id="1044.EH31_10875"/>
<keyword evidence="2" id="KW-1185">Reference proteome</keyword>
<dbReference type="PANTHER" id="PTHR41775">
    <property type="entry name" value="SECRETED PROTEIN-RELATED"/>
    <property type="match status" value="1"/>
</dbReference>
<dbReference type="eggNOG" id="COG4412">
    <property type="taxonomic scope" value="Bacteria"/>
</dbReference>
<accession>A0A074MCT7</accession>
<evidence type="ECO:0008006" key="3">
    <source>
        <dbReference type="Google" id="ProtNLM"/>
    </source>
</evidence>